<accession>A0A5J4SRG5</accession>
<sequence>MKFRFENLGVVEKIDFDLSKKLSVFCGPNGTGKTYVSYALYGLLNGISFVPAQLFSMKELRERKKLDIELDPDIIHSLREVALKDLQDKKIQIVFGLSLHSLGQFKTSLLSSREETETEVRDNCFYLPITKEDDVPPFAVFSKSKNSLTLNIQYSTHYLANDEEKWLPNYIAIALSMGGILSSHLLPVERNSIYTFSKELSLSRLQNNYDLEMKRKIRYPLPIVNSLVSAEDLALIQTSKSPYFALAEEIEQKIVRGNVSVSDLGEVIFQPQNMNEALPFLLSASLIKTLSGLIIYLKHEAKTHKLLIIDEPELNLHPDNQILLARIFAKMINAGIRLLISTHSDYIVRELNNMIMLSSKKIDKKEFGYEDDEYLNPEDVGAYLFNFNKEQPNRVIVENLPVAEDGFEVATMDAAIASLNERSMNLYYKLKENNG</sequence>
<dbReference type="InterPro" id="IPR051396">
    <property type="entry name" value="Bact_Antivir_Def_Nuclease"/>
</dbReference>
<protein>
    <recommendedName>
        <fullName evidence="1">Endonuclease GajA/Old nuclease/RecF-like AAA domain-containing protein</fullName>
    </recommendedName>
</protein>
<dbReference type="PANTHER" id="PTHR43581:SF2">
    <property type="entry name" value="EXCINUCLEASE ATPASE SUBUNIT"/>
    <property type="match status" value="1"/>
</dbReference>
<proteinExistence type="predicted"/>
<feature type="domain" description="Endonuclease GajA/Old nuclease/RecF-like AAA" evidence="1">
    <location>
        <begin position="3"/>
        <end position="348"/>
    </location>
</feature>
<dbReference type="PANTHER" id="PTHR43581">
    <property type="entry name" value="ATP/GTP PHOSPHATASE"/>
    <property type="match status" value="1"/>
</dbReference>
<dbReference type="SUPFAM" id="SSF52540">
    <property type="entry name" value="P-loop containing nucleoside triphosphate hydrolases"/>
    <property type="match status" value="1"/>
</dbReference>
<dbReference type="EMBL" id="SNRY01000068">
    <property type="protein sequence ID" value="KAA6348422.1"/>
    <property type="molecule type" value="Genomic_DNA"/>
</dbReference>
<comment type="caution">
    <text evidence="2">The sequence shown here is derived from an EMBL/GenBank/DDBJ whole genome shotgun (WGS) entry which is preliminary data.</text>
</comment>
<organism evidence="2">
    <name type="scientific">termite gut metagenome</name>
    <dbReference type="NCBI Taxonomy" id="433724"/>
    <lineage>
        <taxon>unclassified sequences</taxon>
        <taxon>metagenomes</taxon>
        <taxon>organismal metagenomes</taxon>
    </lineage>
</organism>
<dbReference type="InterPro" id="IPR041685">
    <property type="entry name" value="AAA_GajA/Old/RecF-like"/>
</dbReference>
<dbReference type="Gene3D" id="3.40.50.300">
    <property type="entry name" value="P-loop containing nucleotide triphosphate hydrolases"/>
    <property type="match status" value="1"/>
</dbReference>
<dbReference type="Pfam" id="PF13175">
    <property type="entry name" value="AAA_15"/>
    <property type="match status" value="1"/>
</dbReference>
<dbReference type="CDD" id="cd00267">
    <property type="entry name" value="ABC_ATPase"/>
    <property type="match status" value="1"/>
</dbReference>
<evidence type="ECO:0000259" key="1">
    <source>
        <dbReference type="Pfam" id="PF13175"/>
    </source>
</evidence>
<reference evidence="2" key="1">
    <citation type="submission" date="2019-03" db="EMBL/GenBank/DDBJ databases">
        <title>Single cell metagenomics reveals metabolic interactions within the superorganism composed of flagellate Streblomastix strix and complex community of Bacteroidetes bacteria on its surface.</title>
        <authorList>
            <person name="Treitli S.C."/>
            <person name="Kolisko M."/>
            <person name="Husnik F."/>
            <person name="Keeling P."/>
            <person name="Hampl V."/>
        </authorList>
    </citation>
    <scope>NUCLEOTIDE SEQUENCE</scope>
    <source>
        <strain evidence="2">STM</strain>
    </source>
</reference>
<name>A0A5J4SRG5_9ZZZZ</name>
<dbReference type="AlphaFoldDB" id="A0A5J4SRG5"/>
<evidence type="ECO:0000313" key="2">
    <source>
        <dbReference type="EMBL" id="KAA6348422.1"/>
    </source>
</evidence>
<gene>
    <name evidence="2" type="ORF">EZS27_004114</name>
</gene>
<dbReference type="InterPro" id="IPR027417">
    <property type="entry name" value="P-loop_NTPase"/>
</dbReference>